<protein>
    <submittedName>
        <fullName evidence="1">Uncharacterized protein</fullName>
    </submittedName>
</protein>
<dbReference type="Proteomes" id="UP001285908">
    <property type="component" value="Unassembled WGS sequence"/>
</dbReference>
<reference evidence="1 2" key="1">
    <citation type="journal article" date="2023" name="Mol. Phylogenet. Evol.">
        <title>Genome-scale phylogeny and comparative genomics of the fungal order Sordariales.</title>
        <authorList>
            <person name="Hensen N."/>
            <person name="Bonometti L."/>
            <person name="Westerberg I."/>
            <person name="Brannstrom I.O."/>
            <person name="Guillou S."/>
            <person name="Cros-Aarteil S."/>
            <person name="Calhoun S."/>
            <person name="Haridas S."/>
            <person name="Kuo A."/>
            <person name="Mondo S."/>
            <person name="Pangilinan J."/>
            <person name="Riley R."/>
            <person name="LaButti K."/>
            <person name="Andreopoulos B."/>
            <person name="Lipzen A."/>
            <person name="Chen C."/>
            <person name="Yan M."/>
            <person name="Daum C."/>
            <person name="Ng V."/>
            <person name="Clum A."/>
            <person name="Steindorff A."/>
            <person name="Ohm R.A."/>
            <person name="Martin F."/>
            <person name="Silar P."/>
            <person name="Natvig D.O."/>
            <person name="Lalanne C."/>
            <person name="Gautier V."/>
            <person name="Ament-Velasquez S.L."/>
            <person name="Kruys A."/>
            <person name="Hutchinson M.I."/>
            <person name="Powell A.J."/>
            <person name="Barry K."/>
            <person name="Miller A.N."/>
            <person name="Grigoriev I.V."/>
            <person name="Debuchy R."/>
            <person name="Gladieux P."/>
            <person name="Hiltunen Thoren M."/>
            <person name="Johannesson H."/>
        </authorList>
    </citation>
    <scope>NUCLEOTIDE SEQUENCE [LARGE SCALE GENOMIC DNA]</scope>
    <source>
        <strain evidence="1 2">FGSC 10403</strain>
    </source>
</reference>
<dbReference type="EMBL" id="JAULSX010000001">
    <property type="protein sequence ID" value="KAK3500474.1"/>
    <property type="molecule type" value="Genomic_DNA"/>
</dbReference>
<dbReference type="AlphaFoldDB" id="A0AAJ0IHH2"/>
<organism evidence="1 2">
    <name type="scientific">Neurospora hispaniola</name>
    <dbReference type="NCBI Taxonomy" id="588809"/>
    <lineage>
        <taxon>Eukaryota</taxon>
        <taxon>Fungi</taxon>
        <taxon>Dikarya</taxon>
        <taxon>Ascomycota</taxon>
        <taxon>Pezizomycotina</taxon>
        <taxon>Sordariomycetes</taxon>
        <taxon>Sordariomycetidae</taxon>
        <taxon>Sordariales</taxon>
        <taxon>Sordariaceae</taxon>
        <taxon>Neurospora</taxon>
    </lineage>
</organism>
<feature type="non-terminal residue" evidence="1">
    <location>
        <position position="1"/>
    </location>
</feature>
<dbReference type="GeneID" id="87871879"/>
<evidence type="ECO:0000313" key="2">
    <source>
        <dbReference type="Proteomes" id="UP001285908"/>
    </source>
</evidence>
<keyword evidence="2" id="KW-1185">Reference proteome</keyword>
<sequence length="232" mass="25767">PGVYVVAISIEGRNGKFLSGNELKTLYLDMQKYLECYDRVQKARTEGVAPSADALDEIRTVDTMYGEAADPEISKFVQGASGIAKGSRDHALMLADSLRKAHLAAMEKDPTGNTVTIQSPCYVGCSENLWERMNMENKTALSQVSKLYGLTLSLLARRGLEPKPHFLTAIRTWKPDQLQTAEELVSIMAGAYVSQFGFNVRGTGQSRERKPHAQFANEVYVTQTEPYLRQNL</sequence>
<proteinExistence type="predicted"/>
<name>A0AAJ0IHH2_9PEZI</name>
<dbReference type="RefSeq" id="XP_062698107.1">
    <property type="nucleotide sequence ID" value="XM_062834257.1"/>
</dbReference>
<comment type="caution">
    <text evidence="1">The sequence shown here is derived from an EMBL/GenBank/DDBJ whole genome shotgun (WGS) entry which is preliminary data.</text>
</comment>
<feature type="non-terminal residue" evidence="1">
    <location>
        <position position="232"/>
    </location>
</feature>
<evidence type="ECO:0000313" key="1">
    <source>
        <dbReference type="EMBL" id="KAK3500474.1"/>
    </source>
</evidence>
<gene>
    <name evidence="1" type="ORF">B0T23DRAFT_287392</name>
</gene>
<accession>A0AAJ0IHH2</accession>